<feature type="domain" description="STAS" evidence="3">
    <location>
        <begin position="165"/>
        <end position="276"/>
    </location>
</feature>
<dbReference type="Proteomes" id="UP000075515">
    <property type="component" value="Unassembled WGS sequence"/>
</dbReference>
<proteinExistence type="predicted"/>
<sequence>MNERPSSTGLEGENAALPQRVAEQEDARAKLEALCSVIPMFVAFIDRDGILQEAVPTLIITAEMARQGRNTRMGAVVRDDHLERCIAVVRESLANRTILRVEYPIAMGEHEVWCEATCKPFTNDTVLWVAHDITAQRQLAHTQAELRDSQEQVIRAQQAALRELSTPLVPLAEGVVAMPLIGTLDSARAQQAMEKLLDGIVQHQFHTAIVDVTGVRNVDAESADALLRIARAARLLGAQIMLTGINPDTAQTLVELGVDLTGITTRSTLQSGIAHALARTGTRPATPASAAPTSAARARRDPQGS</sequence>
<evidence type="ECO:0000313" key="5">
    <source>
        <dbReference type="Proteomes" id="UP000075515"/>
    </source>
</evidence>
<dbReference type="AlphaFoldDB" id="A0A150RBV3"/>
<dbReference type="PANTHER" id="PTHR33745:SF3">
    <property type="entry name" value="RSBT CO-ANTAGONIST PROTEIN RSBRC"/>
    <property type="match status" value="1"/>
</dbReference>
<name>A0A150RBV3_SORCE</name>
<dbReference type="Gene3D" id="3.30.750.24">
    <property type="entry name" value="STAS domain"/>
    <property type="match status" value="1"/>
</dbReference>
<dbReference type="CDD" id="cd07041">
    <property type="entry name" value="STAS_RsbR_RsbS_like"/>
    <property type="match status" value="1"/>
</dbReference>
<feature type="compositionally biased region" description="Low complexity" evidence="2">
    <location>
        <begin position="279"/>
        <end position="296"/>
    </location>
</feature>
<dbReference type="EMBL" id="JEMC01003877">
    <property type="protein sequence ID" value="KYF77774.1"/>
    <property type="molecule type" value="Genomic_DNA"/>
</dbReference>
<accession>A0A150RBV3</accession>
<dbReference type="Gene3D" id="3.30.450.20">
    <property type="entry name" value="PAS domain"/>
    <property type="match status" value="1"/>
</dbReference>
<comment type="caution">
    <text evidence="4">The sequence shown here is derived from an EMBL/GenBank/DDBJ whole genome shotgun (WGS) entry which is preliminary data.</text>
</comment>
<evidence type="ECO:0000259" key="3">
    <source>
        <dbReference type="PROSITE" id="PS50801"/>
    </source>
</evidence>
<gene>
    <name evidence="4" type="ORF">BE18_32580</name>
</gene>
<evidence type="ECO:0000313" key="4">
    <source>
        <dbReference type="EMBL" id="KYF77774.1"/>
    </source>
</evidence>
<keyword evidence="1" id="KW-0597">Phosphoprotein</keyword>
<dbReference type="PROSITE" id="PS50801">
    <property type="entry name" value="STAS"/>
    <property type="match status" value="1"/>
</dbReference>
<dbReference type="SUPFAM" id="SSF52091">
    <property type="entry name" value="SpoIIaa-like"/>
    <property type="match status" value="1"/>
</dbReference>
<reference evidence="4 5" key="1">
    <citation type="submission" date="2014-02" db="EMBL/GenBank/DDBJ databases">
        <title>The small core and large imbalanced accessory genome model reveals a collaborative survival strategy of Sorangium cellulosum strains in nature.</title>
        <authorList>
            <person name="Han K."/>
            <person name="Peng R."/>
            <person name="Blom J."/>
            <person name="Li Y.-Z."/>
        </authorList>
    </citation>
    <scope>NUCLEOTIDE SEQUENCE [LARGE SCALE GENOMIC DNA]</scope>
    <source>
        <strain evidence="4 5">So0149</strain>
    </source>
</reference>
<dbReference type="InterPro" id="IPR002645">
    <property type="entry name" value="STAS_dom"/>
</dbReference>
<dbReference type="InterPro" id="IPR035965">
    <property type="entry name" value="PAS-like_dom_sf"/>
</dbReference>
<dbReference type="PANTHER" id="PTHR33745">
    <property type="entry name" value="RSBT ANTAGONIST PROTEIN RSBS-RELATED"/>
    <property type="match status" value="1"/>
</dbReference>
<dbReference type="InterPro" id="IPR036513">
    <property type="entry name" value="STAS_dom_sf"/>
</dbReference>
<evidence type="ECO:0000256" key="2">
    <source>
        <dbReference type="SAM" id="MobiDB-lite"/>
    </source>
</evidence>
<organism evidence="4 5">
    <name type="scientific">Sorangium cellulosum</name>
    <name type="common">Polyangium cellulosum</name>
    <dbReference type="NCBI Taxonomy" id="56"/>
    <lineage>
        <taxon>Bacteria</taxon>
        <taxon>Pseudomonadati</taxon>
        <taxon>Myxococcota</taxon>
        <taxon>Polyangia</taxon>
        <taxon>Polyangiales</taxon>
        <taxon>Polyangiaceae</taxon>
        <taxon>Sorangium</taxon>
    </lineage>
</organism>
<dbReference type="SUPFAM" id="SSF55785">
    <property type="entry name" value="PYP-like sensor domain (PAS domain)"/>
    <property type="match status" value="1"/>
</dbReference>
<dbReference type="InterPro" id="IPR051932">
    <property type="entry name" value="Bact_StressResp_Reg"/>
</dbReference>
<dbReference type="Pfam" id="PF01740">
    <property type="entry name" value="STAS"/>
    <property type="match status" value="1"/>
</dbReference>
<feature type="region of interest" description="Disordered" evidence="2">
    <location>
        <begin position="279"/>
        <end position="305"/>
    </location>
</feature>
<evidence type="ECO:0000256" key="1">
    <source>
        <dbReference type="ARBA" id="ARBA00022553"/>
    </source>
</evidence>
<protein>
    <recommendedName>
        <fullName evidence="3">STAS domain-containing protein</fullName>
    </recommendedName>
</protein>